<protein>
    <submittedName>
        <fullName evidence="1">Uncharacterized protein</fullName>
    </submittedName>
</protein>
<gene>
    <name evidence="1" type="ORF">pdam_00021942</name>
</gene>
<evidence type="ECO:0000313" key="2">
    <source>
        <dbReference type="Proteomes" id="UP000275408"/>
    </source>
</evidence>
<keyword evidence="2" id="KW-1185">Reference proteome</keyword>
<reference evidence="1 2" key="1">
    <citation type="journal article" date="2018" name="Sci. Rep.">
        <title>Comparative analysis of the Pocillopora damicornis genome highlights role of immune system in coral evolution.</title>
        <authorList>
            <person name="Cunning R."/>
            <person name="Bay R.A."/>
            <person name="Gillette P."/>
            <person name="Baker A.C."/>
            <person name="Traylor-Knowles N."/>
        </authorList>
    </citation>
    <scope>NUCLEOTIDE SEQUENCE [LARGE SCALE GENOMIC DNA]</scope>
    <source>
        <strain evidence="1">RSMAS</strain>
        <tissue evidence="1">Whole animal</tissue>
    </source>
</reference>
<proteinExistence type="predicted"/>
<dbReference type="Proteomes" id="UP000275408">
    <property type="component" value="Unassembled WGS sequence"/>
</dbReference>
<sequence length="97" mass="11015">MVRIPSIFTSQGEEVWKLPKERLNKWISAICRKECAEKILDHSLVCEKRLDCGIDTVGPDHPVNVALEVCNTELKDAVAVLDSKYTHCRGRFLTCKD</sequence>
<dbReference type="EMBL" id="RCHS01000571">
    <property type="protein sequence ID" value="RMX57940.1"/>
    <property type="molecule type" value="Genomic_DNA"/>
</dbReference>
<organism evidence="1 2">
    <name type="scientific">Pocillopora damicornis</name>
    <name type="common">Cauliflower coral</name>
    <name type="synonym">Millepora damicornis</name>
    <dbReference type="NCBI Taxonomy" id="46731"/>
    <lineage>
        <taxon>Eukaryota</taxon>
        <taxon>Metazoa</taxon>
        <taxon>Cnidaria</taxon>
        <taxon>Anthozoa</taxon>
        <taxon>Hexacorallia</taxon>
        <taxon>Scleractinia</taxon>
        <taxon>Astrocoeniina</taxon>
        <taxon>Pocilloporidae</taxon>
        <taxon>Pocillopora</taxon>
    </lineage>
</organism>
<evidence type="ECO:0000313" key="1">
    <source>
        <dbReference type="EMBL" id="RMX57940.1"/>
    </source>
</evidence>
<dbReference type="AlphaFoldDB" id="A0A3M6UWF4"/>
<name>A0A3M6UWF4_POCDA</name>
<comment type="caution">
    <text evidence="1">The sequence shown here is derived from an EMBL/GenBank/DDBJ whole genome shotgun (WGS) entry which is preliminary data.</text>
</comment>
<accession>A0A3M6UWF4</accession>